<evidence type="ECO:0000256" key="6">
    <source>
        <dbReference type="SAM" id="MobiDB-lite"/>
    </source>
</evidence>
<dbReference type="InterPro" id="IPR011009">
    <property type="entry name" value="Kinase-like_dom_sf"/>
</dbReference>
<feature type="domain" description="Protein kinase" evidence="7">
    <location>
        <begin position="176"/>
        <end position="431"/>
    </location>
</feature>
<evidence type="ECO:0000256" key="3">
    <source>
        <dbReference type="ARBA" id="ARBA00022741"/>
    </source>
</evidence>
<keyword evidence="2" id="KW-0808">Transferase</keyword>
<dbReference type="PANTHER" id="PTHR24351">
    <property type="entry name" value="RIBOSOMAL PROTEIN S6 KINASE"/>
    <property type="match status" value="1"/>
</dbReference>
<feature type="compositionally biased region" description="Low complexity" evidence="6">
    <location>
        <begin position="757"/>
        <end position="767"/>
    </location>
</feature>
<evidence type="ECO:0000256" key="2">
    <source>
        <dbReference type="ARBA" id="ARBA00022679"/>
    </source>
</evidence>
<organism evidence="9 10">
    <name type="scientific">Lentinula raphanica</name>
    <dbReference type="NCBI Taxonomy" id="153919"/>
    <lineage>
        <taxon>Eukaryota</taxon>
        <taxon>Fungi</taxon>
        <taxon>Dikarya</taxon>
        <taxon>Basidiomycota</taxon>
        <taxon>Agaricomycotina</taxon>
        <taxon>Agaricomycetes</taxon>
        <taxon>Agaricomycetidae</taxon>
        <taxon>Agaricales</taxon>
        <taxon>Marasmiineae</taxon>
        <taxon>Omphalotaceae</taxon>
        <taxon>Lentinula</taxon>
    </lineage>
</organism>
<feature type="region of interest" description="Disordered" evidence="6">
    <location>
        <begin position="738"/>
        <end position="768"/>
    </location>
</feature>
<keyword evidence="10" id="KW-1185">Reference proteome</keyword>
<dbReference type="Pfam" id="PF00069">
    <property type="entry name" value="Pkinase"/>
    <property type="match status" value="1"/>
</dbReference>
<dbReference type="PROSITE" id="PS51285">
    <property type="entry name" value="AGC_KINASE_CTER"/>
    <property type="match status" value="1"/>
</dbReference>
<keyword evidence="5" id="KW-0067">ATP-binding</keyword>
<evidence type="ECO:0000256" key="4">
    <source>
        <dbReference type="ARBA" id="ARBA00022777"/>
    </source>
</evidence>
<dbReference type="Gene3D" id="3.30.200.20">
    <property type="entry name" value="Phosphorylase Kinase, domain 1"/>
    <property type="match status" value="1"/>
</dbReference>
<dbReference type="EMBL" id="MU806162">
    <property type="protein sequence ID" value="KAJ3838822.1"/>
    <property type="molecule type" value="Genomic_DNA"/>
</dbReference>
<dbReference type="Proteomes" id="UP001163846">
    <property type="component" value="Unassembled WGS sequence"/>
</dbReference>
<dbReference type="SUPFAM" id="SSF56112">
    <property type="entry name" value="Protein kinase-like (PK-like)"/>
    <property type="match status" value="1"/>
</dbReference>
<proteinExistence type="predicted"/>
<accession>A0AA38P9I2</accession>
<evidence type="ECO:0000256" key="5">
    <source>
        <dbReference type="ARBA" id="ARBA00022840"/>
    </source>
</evidence>
<evidence type="ECO:0000313" key="10">
    <source>
        <dbReference type="Proteomes" id="UP001163846"/>
    </source>
</evidence>
<feature type="domain" description="AGC-kinase C-terminal" evidence="8">
    <location>
        <begin position="432"/>
        <end position="512"/>
    </location>
</feature>
<dbReference type="AlphaFoldDB" id="A0AA38P9I2"/>
<dbReference type="Gene3D" id="1.10.510.10">
    <property type="entry name" value="Transferase(Phosphotransferase) domain 1"/>
    <property type="match status" value="1"/>
</dbReference>
<feature type="compositionally biased region" description="Low complexity" evidence="6">
    <location>
        <begin position="489"/>
        <end position="498"/>
    </location>
</feature>
<keyword evidence="3" id="KW-0547">Nucleotide-binding</keyword>
<sequence>MRPTCPSLSDVSEKSEEQVQDLSFSSQGSSYQERDAAAEEESPYCVPCIDTEPIDETPFSASDISHALNVYSSKYEQESFSGMFNHGVLNDTPFQSTSNYDMSYNLNRITDIQAVDSDWEDDDIDEILVISRKKMASKRMAQSLPPGNDIHSRTYHKRLLNNVFSFSEFECINLNTLDIQKTTSGTYTVKKRDTAHVYLMKAFNATTSLKWPFELRLLETLTELDCSFLPCIFRRIFEHQALFIILDSYPAGNMLNYVLQEGPLDPDEVLFYSSEITEAISVLHDSKIEHRDIHPANIMIGRDGHVVLTGFESARNHGKESSLTTENQDQKRLRDCEYRAPELLLRWEHDDLVDCWGLGCLLYFMAYGKHLFPLVGIDQAQIYKQVLRGESSAVVNDGRMDSTAFDLMLQCLKRNPRLRPDVAEIKQHEYFKTIDWSEIQLKRTTAPYVPNSSCRSETPYHETAPAQSPRKPSEVDTALTQPANDQDSAKSTSSKATSVYSYHARQKVQDQLPAVFRSPSLNELNVKANQSRISDESSEQASKSVIDRVPSYESLHCSPVVTKLTREERLSLFWESLDEDVNVAPPKPARVLGISPSGNEPQIHQIGHTSRLHRQRSTIFKQTNDRLSQLLSLSTLTTQNTFRKLRRPKSTPVLTHPDVIMRRGSKNNKNKNNEYELPSGVKQIGNGIGFMYTISAASKSKPSICTPTAASRLSHAIMPSIGVGIGLGLRTFGNGILRSKQKQEDPAGTKYGRKSQDSQSRCQDQQDMGATRMCSVQEDVVGEVEAEEQDVFRYGSTWSLLPGATGVCNCNSSSPCLDQISPVTATESTVYSPMEI</sequence>
<evidence type="ECO:0000313" key="9">
    <source>
        <dbReference type="EMBL" id="KAJ3838822.1"/>
    </source>
</evidence>
<feature type="region of interest" description="Disordered" evidence="6">
    <location>
        <begin position="1"/>
        <end position="42"/>
    </location>
</feature>
<dbReference type="InterPro" id="IPR000961">
    <property type="entry name" value="AGC-kinase_C"/>
</dbReference>
<feature type="compositionally biased region" description="Polar residues" evidence="6">
    <location>
        <begin position="20"/>
        <end position="31"/>
    </location>
</feature>
<evidence type="ECO:0000259" key="7">
    <source>
        <dbReference type="PROSITE" id="PS50011"/>
    </source>
</evidence>
<dbReference type="GO" id="GO:0004674">
    <property type="term" value="F:protein serine/threonine kinase activity"/>
    <property type="evidence" value="ECO:0007669"/>
    <property type="project" value="UniProtKB-KW"/>
</dbReference>
<keyword evidence="1" id="KW-0723">Serine/threonine-protein kinase</keyword>
<feature type="region of interest" description="Disordered" evidence="6">
    <location>
        <begin position="448"/>
        <end position="498"/>
    </location>
</feature>
<dbReference type="InterPro" id="IPR000719">
    <property type="entry name" value="Prot_kinase_dom"/>
</dbReference>
<dbReference type="GO" id="GO:0005524">
    <property type="term" value="F:ATP binding"/>
    <property type="evidence" value="ECO:0007669"/>
    <property type="project" value="UniProtKB-KW"/>
</dbReference>
<feature type="compositionally biased region" description="Polar residues" evidence="6">
    <location>
        <begin position="1"/>
        <end position="10"/>
    </location>
</feature>
<evidence type="ECO:0000259" key="8">
    <source>
        <dbReference type="PROSITE" id="PS51285"/>
    </source>
</evidence>
<evidence type="ECO:0000256" key="1">
    <source>
        <dbReference type="ARBA" id="ARBA00022527"/>
    </source>
</evidence>
<keyword evidence="4 9" id="KW-0418">Kinase</keyword>
<comment type="caution">
    <text evidence="9">The sequence shown here is derived from an EMBL/GenBank/DDBJ whole genome shotgun (WGS) entry which is preliminary data.</text>
</comment>
<dbReference type="PROSITE" id="PS50011">
    <property type="entry name" value="PROTEIN_KINASE_DOM"/>
    <property type="match status" value="1"/>
</dbReference>
<protein>
    <submittedName>
        <fullName evidence="9">Kinase-like domain-containing protein</fullName>
    </submittedName>
</protein>
<name>A0AA38P9I2_9AGAR</name>
<gene>
    <name evidence="9" type="ORF">F5878DRAFT_725012</name>
</gene>
<reference evidence="9" key="1">
    <citation type="submission" date="2022-08" db="EMBL/GenBank/DDBJ databases">
        <authorList>
            <consortium name="DOE Joint Genome Institute"/>
            <person name="Min B."/>
            <person name="Riley R."/>
            <person name="Sierra-Patev S."/>
            <person name="Naranjo-Ortiz M."/>
            <person name="Looney B."/>
            <person name="Konkel Z."/>
            <person name="Slot J.C."/>
            <person name="Sakamoto Y."/>
            <person name="Steenwyk J.L."/>
            <person name="Rokas A."/>
            <person name="Carro J."/>
            <person name="Camarero S."/>
            <person name="Ferreira P."/>
            <person name="Molpeceres G."/>
            <person name="Ruiz-Duenas F.J."/>
            <person name="Serrano A."/>
            <person name="Henrissat B."/>
            <person name="Drula E."/>
            <person name="Hughes K.W."/>
            <person name="Mata J.L."/>
            <person name="Ishikawa N.K."/>
            <person name="Vargas-Isla R."/>
            <person name="Ushijima S."/>
            <person name="Smith C.A."/>
            <person name="Ahrendt S."/>
            <person name="Andreopoulos W."/>
            <person name="He G."/>
            <person name="Labutti K."/>
            <person name="Lipzen A."/>
            <person name="Ng V."/>
            <person name="Sandor L."/>
            <person name="Barry K."/>
            <person name="Martinez A.T."/>
            <person name="Xiao Y."/>
            <person name="Gibbons J.G."/>
            <person name="Terashima K."/>
            <person name="Hibbett D.S."/>
            <person name="Grigoriev I.V."/>
        </authorList>
    </citation>
    <scope>NUCLEOTIDE SEQUENCE</scope>
    <source>
        <strain evidence="9">TFB9207</strain>
    </source>
</reference>